<dbReference type="SUPFAM" id="SSF47616">
    <property type="entry name" value="GST C-terminal domain-like"/>
    <property type="match status" value="1"/>
</dbReference>
<proteinExistence type="inferred from homology"/>
<dbReference type="GO" id="GO:0016740">
    <property type="term" value="F:transferase activity"/>
    <property type="evidence" value="ECO:0007669"/>
    <property type="project" value="UniProtKB-KW"/>
</dbReference>
<evidence type="ECO:0000256" key="1">
    <source>
        <dbReference type="RuleBase" id="RU003494"/>
    </source>
</evidence>
<keyword evidence="4" id="KW-0614">Plasmid</keyword>
<dbReference type="Pfam" id="PF02798">
    <property type="entry name" value="GST_N"/>
    <property type="match status" value="1"/>
</dbReference>
<dbReference type="Gene3D" id="1.20.1050.10">
    <property type="match status" value="1"/>
</dbReference>
<dbReference type="InterPro" id="IPR004045">
    <property type="entry name" value="Glutathione_S-Trfase_N"/>
</dbReference>
<dbReference type="PROSITE" id="PS50405">
    <property type="entry name" value="GST_CTER"/>
    <property type="match status" value="1"/>
</dbReference>
<evidence type="ECO:0000259" key="3">
    <source>
        <dbReference type="PROSITE" id="PS50405"/>
    </source>
</evidence>
<dbReference type="Proteomes" id="UP000326881">
    <property type="component" value="Plasmid unnamed"/>
</dbReference>
<geneLocation type="plasmid" evidence="4 5">
    <name>unnamed</name>
</geneLocation>
<accession>A0A5Q0CEW1</accession>
<feature type="domain" description="GST C-terminal" evidence="3">
    <location>
        <begin position="85"/>
        <end position="203"/>
    </location>
</feature>
<sequence length="203" mass="22317">MKLYHYPLSGHAHRAVLFLSLLGVKADLVEVDIPNGGHKAPDYLKLNPFGQVPVLEDEGVVVNDSNAILVYVATKLNRKDWLPDDLPTIAKVQKWLSVAAGEIAYGPCAARLITVFGADFRADEVIARAHRILKLIESELTEHRFIVGDRPTIADVALYSYIANAPEGNVDLKPYPEVRHWLARIEALPGFVEFTTTPAGLAA</sequence>
<dbReference type="InterPro" id="IPR010987">
    <property type="entry name" value="Glutathione-S-Trfase_C-like"/>
</dbReference>
<gene>
    <name evidence="4" type="ORF">FZ934_27135</name>
</gene>
<dbReference type="EMBL" id="CP043499">
    <property type="protein sequence ID" value="QFY63883.1"/>
    <property type="molecule type" value="Genomic_DNA"/>
</dbReference>
<keyword evidence="4" id="KW-0808">Transferase</keyword>
<dbReference type="SUPFAM" id="SSF52833">
    <property type="entry name" value="Thioredoxin-like"/>
    <property type="match status" value="1"/>
</dbReference>
<dbReference type="InterPro" id="IPR036249">
    <property type="entry name" value="Thioredoxin-like_sf"/>
</dbReference>
<dbReference type="CDD" id="cd03206">
    <property type="entry name" value="GST_C_7"/>
    <property type="match status" value="1"/>
</dbReference>
<dbReference type="AlphaFoldDB" id="A0A5Q0CEW1"/>
<evidence type="ECO:0000313" key="4">
    <source>
        <dbReference type="EMBL" id="QFY63883.1"/>
    </source>
</evidence>
<dbReference type="Gene3D" id="3.40.30.10">
    <property type="entry name" value="Glutaredoxin"/>
    <property type="match status" value="1"/>
</dbReference>
<dbReference type="Pfam" id="PF00043">
    <property type="entry name" value="GST_C"/>
    <property type="match status" value="1"/>
</dbReference>
<dbReference type="OrthoDB" id="9810080at2"/>
<dbReference type="RefSeq" id="WP_153273829.1">
    <property type="nucleotide sequence ID" value="NZ_CP043499.1"/>
</dbReference>
<evidence type="ECO:0000259" key="2">
    <source>
        <dbReference type="PROSITE" id="PS50404"/>
    </source>
</evidence>
<feature type="domain" description="GST N-terminal" evidence="2">
    <location>
        <begin position="1"/>
        <end position="80"/>
    </location>
</feature>
<dbReference type="PANTHER" id="PTHR44051">
    <property type="entry name" value="GLUTATHIONE S-TRANSFERASE-RELATED"/>
    <property type="match status" value="1"/>
</dbReference>
<dbReference type="CDD" id="cd03056">
    <property type="entry name" value="GST_N_4"/>
    <property type="match status" value="1"/>
</dbReference>
<dbReference type="SFLD" id="SFLDS00019">
    <property type="entry name" value="Glutathione_Transferase_(cytos"/>
    <property type="match status" value="1"/>
</dbReference>
<dbReference type="PROSITE" id="PS50404">
    <property type="entry name" value="GST_NTER"/>
    <property type="match status" value="1"/>
</dbReference>
<dbReference type="SFLD" id="SFLDG00358">
    <property type="entry name" value="Main_(cytGST)"/>
    <property type="match status" value="1"/>
</dbReference>
<protein>
    <submittedName>
        <fullName evidence="4">Glutathione S-transferase</fullName>
    </submittedName>
</protein>
<evidence type="ECO:0000313" key="5">
    <source>
        <dbReference type="Proteomes" id="UP000326881"/>
    </source>
</evidence>
<dbReference type="InterPro" id="IPR040079">
    <property type="entry name" value="Glutathione_S-Trfase"/>
</dbReference>
<name>A0A5Q0CEW1_9HYPH</name>
<dbReference type="InterPro" id="IPR004046">
    <property type="entry name" value="GST_C"/>
</dbReference>
<dbReference type="KEGG" id="rgr:FZ934_27135"/>
<dbReference type="SFLD" id="SFLDG01151">
    <property type="entry name" value="Main.2:_Nu-like"/>
    <property type="match status" value="1"/>
</dbReference>
<organism evidence="4 5">
    <name type="scientific">Rhizobium grahamii</name>
    <dbReference type="NCBI Taxonomy" id="1120045"/>
    <lineage>
        <taxon>Bacteria</taxon>
        <taxon>Pseudomonadati</taxon>
        <taxon>Pseudomonadota</taxon>
        <taxon>Alphaproteobacteria</taxon>
        <taxon>Hyphomicrobiales</taxon>
        <taxon>Rhizobiaceae</taxon>
        <taxon>Rhizobium/Agrobacterium group</taxon>
        <taxon>Rhizobium</taxon>
    </lineage>
</organism>
<dbReference type="PANTHER" id="PTHR44051:SF2">
    <property type="entry name" value="HYPOTHETICAL GLUTATHIONE S-TRANSFERASE LIKE PROTEIN"/>
    <property type="match status" value="1"/>
</dbReference>
<dbReference type="InterPro" id="IPR036282">
    <property type="entry name" value="Glutathione-S-Trfase_C_sf"/>
</dbReference>
<reference evidence="4 5" key="1">
    <citation type="submission" date="2019-08" db="EMBL/GenBank/DDBJ databases">
        <title>Prosopis cineraria nodule microbiome.</title>
        <authorList>
            <person name="Ali R."/>
            <person name="Chaluvadi S.R."/>
            <person name="Wang X."/>
        </authorList>
    </citation>
    <scope>NUCLEOTIDE SEQUENCE [LARGE SCALE GENOMIC DNA]</scope>
    <source>
        <strain evidence="4 5">BG7</strain>
        <plasmid evidence="4 5">unnamed</plasmid>
    </source>
</reference>
<keyword evidence="5" id="KW-1185">Reference proteome</keyword>
<comment type="similarity">
    <text evidence="1">Belongs to the GST superfamily.</text>
</comment>